<feature type="region of interest" description="Disordered" evidence="1">
    <location>
        <begin position="135"/>
        <end position="170"/>
    </location>
</feature>
<dbReference type="Proteomes" id="UP000586976">
    <property type="component" value="Unassembled WGS sequence"/>
</dbReference>
<dbReference type="EMBL" id="JACEQY010000069">
    <property type="protein sequence ID" value="MBA4866655.1"/>
    <property type="molecule type" value="Genomic_DNA"/>
</dbReference>
<feature type="region of interest" description="Disordered" evidence="1">
    <location>
        <begin position="183"/>
        <end position="271"/>
    </location>
</feature>
<keyword evidence="2" id="KW-0418">Kinase</keyword>
<accession>A0A7W2HJZ8</accession>
<evidence type="ECO:0000313" key="2">
    <source>
        <dbReference type="EMBL" id="MBA4866655.1"/>
    </source>
</evidence>
<reference evidence="2 3" key="1">
    <citation type="submission" date="2020-07" db="EMBL/GenBank/DDBJ databases">
        <title>Streptomyces isolated from Indian soil.</title>
        <authorList>
            <person name="Mandal S."/>
            <person name="Maiti P.K."/>
        </authorList>
    </citation>
    <scope>NUCLEOTIDE SEQUENCE [LARGE SCALE GENOMIC DNA]</scope>
    <source>
        <strain evidence="2 3">PSKA54</strain>
    </source>
</reference>
<dbReference type="InterPro" id="IPR016064">
    <property type="entry name" value="NAD/diacylglycerol_kinase_sf"/>
</dbReference>
<gene>
    <name evidence="2" type="ORF">H1V43_36240</name>
</gene>
<feature type="compositionally biased region" description="Gly residues" evidence="1">
    <location>
        <begin position="206"/>
        <end position="233"/>
    </location>
</feature>
<dbReference type="AlphaFoldDB" id="A0A7W2HJZ8"/>
<evidence type="ECO:0000313" key="3">
    <source>
        <dbReference type="Proteomes" id="UP000586976"/>
    </source>
</evidence>
<name>A0A7W2HJZ8_9ACTN</name>
<dbReference type="GO" id="GO:0016301">
    <property type="term" value="F:kinase activity"/>
    <property type="evidence" value="ECO:0007669"/>
    <property type="project" value="UniProtKB-KW"/>
</dbReference>
<dbReference type="SUPFAM" id="SSF111331">
    <property type="entry name" value="NAD kinase/diacylglycerol kinase-like"/>
    <property type="match status" value="1"/>
</dbReference>
<protein>
    <submittedName>
        <fullName evidence="2">Diacylglycerol kinase</fullName>
    </submittedName>
</protein>
<feature type="compositionally biased region" description="Low complexity" evidence="1">
    <location>
        <begin position="234"/>
        <end position="254"/>
    </location>
</feature>
<comment type="caution">
    <text evidence="2">The sequence shown here is derived from an EMBL/GenBank/DDBJ whole genome shotgun (WGS) entry which is preliminary data.</text>
</comment>
<feature type="compositionally biased region" description="Gly residues" evidence="1">
    <location>
        <begin position="144"/>
        <end position="170"/>
    </location>
</feature>
<sequence length="402" mass="39595">MAASDQLLVVIDPVARRSDGESVRIAKDVLSAGAATKICLPDGPEEFARALARRGSRRPVVIGDDRALASAVALLHRERELASAVLSLVPVGTSLSLAEALGVPTGTVAAARAVLEGVERRLDLLVDDRDGVVLGNLRIPPVGGEPGASGDGETGTGSGSGSGSEGFGWSGWSGRFGGSGGFVGLGRSGAPGSPGCRAEGSTGSRGSTGPGSPGFGGVGKSDGCGAEGFGPGETGESSLSGSGRSPAAGESDGAAGSGGAGASGGAGSAGGGLAAAGHAGHWLLSTCQSLVRTLTVRPPKAVPVQRTAAPARLRIEVDGVTLIDLDQPVEAVSVTPGTAGRARILVRPSSVGAEAAPLHAVGRSITVSGADFRYRADAMVTGPVRTRTWTVLPRAWALTLPA</sequence>
<dbReference type="RefSeq" id="WP_181868027.1">
    <property type="nucleotide sequence ID" value="NZ_JACEQY010000069.1"/>
</dbReference>
<organism evidence="2 3">
    <name type="scientific">Streptomyces himalayensis subsp. aureolus</name>
    <dbReference type="NCBI Taxonomy" id="2758039"/>
    <lineage>
        <taxon>Bacteria</taxon>
        <taxon>Bacillati</taxon>
        <taxon>Actinomycetota</taxon>
        <taxon>Actinomycetes</taxon>
        <taxon>Kitasatosporales</taxon>
        <taxon>Streptomycetaceae</taxon>
        <taxon>Streptomyces</taxon>
        <taxon>Streptomyces himalayensis</taxon>
    </lineage>
</organism>
<dbReference type="Gene3D" id="3.40.50.10330">
    <property type="entry name" value="Probable inorganic polyphosphate/atp-NAD kinase, domain 1"/>
    <property type="match status" value="1"/>
</dbReference>
<evidence type="ECO:0000256" key="1">
    <source>
        <dbReference type="SAM" id="MobiDB-lite"/>
    </source>
</evidence>
<keyword evidence="3" id="KW-1185">Reference proteome</keyword>
<feature type="compositionally biased region" description="Gly residues" evidence="1">
    <location>
        <begin position="255"/>
        <end position="271"/>
    </location>
</feature>
<proteinExistence type="predicted"/>
<keyword evidence="2" id="KW-0808">Transferase</keyword>
<dbReference type="InterPro" id="IPR017438">
    <property type="entry name" value="ATP-NAD_kinase_N"/>
</dbReference>